<feature type="domain" description="Tyr recombinase" evidence="3">
    <location>
        <begin position="97"/>
        <end position="262"/>
    </location>
</feature>
<dbReference type="Proteomes" id="UP000509367">
    <property type="component" value="Chromosome"/>
</dbReference>
<dbReference type="InterPro" id="IPR011010">
    <property type="entry name" value="DNA_brk_join_enz"/>
</dbReference>
<keyword evidence="2" id="KW-0233">DNA recombination</keyword>
<dbReference type="KEGG" id="orm:HTY61_08540"/>
<dbReference type="SUPFAM" id="SSF56349">
    <property type="entry name" value="DNA breaking-rejoining enzymes"/>
    <property type="match status" value="1"/>
</dbReference>
<accession>A0A6N1VMC9</accession>
<dbReference type="Pfam" id="PF00589">
    <property type="entry name" value="Phage_integrase"/>
    <property type="match status" value="1"/>
</dbReference>
<protein>
    <submittedName>
        <fullName evidence="4">Tyrosine-type recombinase/integrase</fullName>
    </submittedName>
</protein>
<proteinExistence type="predicted"/>
<dbReference type="AlphaFoldDB" id="A0A6N1VMC9"/>
<dbReference type="PROSITE" id="PS51898">
    <property type="entry name" value="TYR_RECOMBINASE"/>
    <property type="match status" value="1"/>
</dbReference>
<dbReference type="InterPro" id="IPR002104">
    <property type="entry name" value="Integrase_catalytic"/>
</dbReference>
<dbReference type="InterPro" id="IPR050090">
    <property type="entry name" value="Tyrosine_recombinase_XerCD"/>
</dbReference>
<reference evidence="4 5" key="1">
    <citation type="submission" date="2020-06" db="EMBL/GenBank/DDBJ databases">
        <title>Oricola thermophila sp. nov. isolated from a tidal sediments.</title>
        <authorList>
            <person name="Kwon K.K."/>
            <person name="Yang S.-H."/>
            <person name="Park M.-J."/>
        </authorList>
    </citation>
    <scope>NUCLEOTIDE SEQUENCE [LARGE SCALE GENOMIC DNA]</scope>
    <source>
        <strain evidence="4 5">MEBiC13590</strain>
    </source>
</reference>
<dbReference type="GO" id="GO:0003677">
    <property type="term" value="F:DNA binding"/>
    <property type="evidence" value="ECO:0007669"/>
    <property type="project" value="InterPro"/>
</dbReference>
<dbReference type="PANTHER" id="PTHR30349:SF64">
    <property type="entry name" value="PROPHAGE INTEGRASE INTD-RELATED"/>
    <property type="match status" value="1"/>
</dbReference>
<sequence>MKELVDRFSDALWEPGKHRISCIAFLLEIHEIMILKGLSEFDDHLVDVLISEFRKKNNRNATINRKLSALYKLLKKAERAGMVKRLPSYVRLPEKNGRIRFFTLDEESRFFEAMRERNEDHYRLCVFLVDTGARVGEALGLKWGDVTRDRATFWITKSGRSRTIPMTARASDAVFSQMKPVGPFADVEYPRFLYDWNAVKKKVGLEKDKQIVPHILRHTCASRLVQAGIDLRRVQSFLGHQTIQMTLRYAHLATNDLDQCVMALENFTAQDRQDADSPVTQLLAAE</sequence>
<dbReference type="EMBL" id="CP054836">
    <property type="protein sequence ID" value="QKV20592.1"/>
    <property type="molecule type" value="Genomic_DNA"/>
</dbReference>
<dbReference type="PANTHER" id="PTHR30349">
    <property type="entry name" value="PHAGE INTEGRASE-RELATED"/>
    <property type="match status" value="1"/>
</dbReference>
<keyword evidence="5" id="KW-1185">Reference proteome</keyword>
<evidence type="ECO:0000256" key="2">
    <source>
        <dbReference type="ARBA" id="ARBA00023172"/>
    </source>
</evidence>
<evidence type="ECO:0000313" key="4">
    <source>
        <dbReference type="EMBL" id="QKV20592.1"/>
    </source>
</evidence>
<dbReference type="Gene3D" id="1.10.443.10">
    <property type="entry name" value="Intergrase catalytic core"/>
    <property type="match status" value="1"/>
</dbReference>
<evidence type="ECO:0000256" key="1">
    <source>
        <dbReference type="ARBA" id="ARBA00022908"/>
    </source>
</evidence>
<evidence type="ECO:0000313" key="5">
    <source>
        <dbReference type="Proteomes" id="UP000509367"/>
    </source>
</evidence>
<dbReference type="CDD" id="cd00796">
    <property type="entry name" value="INT_Rci_Hp1_C"/>
    <property type="match status" value="1"/>
</dbReference>
<name>A0A6N1VMC9_9HYPH</name>
<organism evidence="4 5">
    <name type="scientific">Oricola thermophila</name>
    <dbReference type="NCBI Taxonomy" id="2742145"/>
    <lineage>
        <taxon>Bacteria</taxon>
        <taxon>Pseudomonadati</taxon>
        <taxon>Pseudomonadota</taxon>
        <taxon>Alphaproteobacteria</taxon>
        <taxon>Hyphomicrobiales</taxon>
        <taxon>Ahrensiaceae</taxon>
        <taxon>Oricola</taxon>
    </lineage>
</organism>
<dbReference type="GO" id="GO:0015074">
    <property type="term" value="P:DNA integration"/>
    <property type="evidence" value="ECO:0007669"/>
    <property type="project" value="UniProtKB-KW"/>
</dbReference>
<gene>
    <name evidence="4" type="ORF">HTY61_08540</name>
</gene>
<keyword evidence="1" id="KW-0229">DNA integration</keyword>
<dbReference type="InterPro" id="IPR013762">
    <property type="entry name" value="Integrase-like_cat_sf"/>
</dbReference>
<dbReference type="GO" id="GO:0006310">
    <property type="term" value="P:DNA recombination"/>
    <property type="evidence" value="ECO:0007669"/>
    <property type="project" value="UniProtKB-KW"/>
</dbReference>
<evidence type="ECO:0000259" key="3">
    <source>
        <dbReference type="PROSITE" id="PS51898"/>
    </source>
</evidence>